<accession>A0A1H6FAT5</accession>
<dbReference type="EMBL" id="FMSV02000437">
    <property type="protein sequence ID" value="SEH06144.1"/>
    <property type="molecule type" value="Genomic_DNA"/>
</dbReference>
<protein>
    <submittedName>
        <fullName evidence="1">Uncharacterized protein</fullName>
    </submittedName>
</protein>
<evidence type="ECO:0000313" key="1">
    <source>
        <dbReference type="EMBL" id="SEH06144.1"/>
    </source>
</evidence>
<sequence>MTAMFQQLKNIITMKHKKTINQQLNAQVHLKGDFRP</sequence>
<gene>
    <name evidence="1" type="ORF">MBHS_01999</name>
</gene>
<organism evidence="1 2">
    <name type="scientific">Candidatus Venteria ishoeyi</name>
    <dbReference type="NCBI Taxonomy" id="1899563"/>
    <lineage>
        <taxon>Bacteria</taxon>
        <taxon>Pseudomonadati</taxon>
        <taxon>Pseudomonadota</taxon>
        <taxon>Gammaproteobacteria</taxon>
        <taxon>Thiotrichales</taxon>
        <taxon>Thiotrichaceae</taxon>
        <taxon>Venteria</taxon>
    </lineage>
</organism>
<keyword evidence="2" id="KW-1185">Reference proteome</keyword>
<dbReference type="Proteomes" id="UP000236724">
    <property type="component" value="Unassembled WGS sequence"/>
</dbReference>
<dbReference type="AlphaFoldDB" id="A0A1H6FAT5"/>
<reference evidence="1 2" key="1">
    <citation type="submission" date="2016-10" db="EMBL/GenBank/DDBJ databases">
        <authorList>
            <person name="de Groot N.N."/>
        </authorList>
    </citation>
    <scope>NUCLEOTIDE SEQUENCE [LARGE SCALE GENOMIC DNA]</scope>
    <source>
        <strain evidence="1">MBHS1</strain>
    </source>
</reference>
<name>A0A1H6FAT5_9GAMM</name>
<evidence type="ECO:0000313" key="2">
    <source>
        <dbReference type="Proteomes" id="UP000236724"/>
    </source>
</evidence>
<proteinExistence type="predicted"/>